<comment type="caution">
    <text evidence="2">The sequence shown here is derived from an EMBL/GenBank/DDBJ whole genome shotgun (WGS) entry which is preliminary data.</text>
</comment>
<reference evidence="2 3" key="1">
    <citation type="submission" date="2017-10" db="EMBL/GenBank/DDBJ databases">
        <title>Sequencing the genomes of 1000 actinobacteria strains.</title>
        <authorList>
            <person name="Klenk H.-P."/>
        </authorList>
    </citation>
    <scope>NUCLEOTIDE SEQUENCE [LARGE SCALE GENOMIC DNA]</scope>
    <source>
        <strain evidence="2 3">DSM 21838</strain>
    </source>
</reference>
<feature type="transmembrane region" description="Helical" evidence="1">
    <location>
        <begin position="87"/>
        <end position="117"/>
    </location>
</feature>
<keyword evidence="1" id="KW-0812">Transmembrane</keyword>
<dbReference type="AlphaFoldDB" id="A0A2A9EGK3"/>
<name>A0A2A9EGK3_9MICO</name>
<evidence type="ECO:0000256" key="1">
    <source>
        <dbReference type="SAM" id="Phobius"/>
    </source>
</evidence>
<evidence type="ECO:0000313" key="3">
    <source>
        <dbReference type="Proteomes" id="UP000222106"/>
    </source>
</evidence>
<evidence type="ECO:0000313" key="2">
    <source>
        <dbReference type="EMBL" id="PFG38054.1"/>
    </source>
</evidence>
<keyword evidence="1" id="KW-0472">Membrane</keyword>
<keyword evidence="3" id="KW-1185">Reference proteome</keyword>
<sequence length="130" mass="13842">MTTTSSTPSAVRGGLFRRIGRRLRTAARKVTSTVRRSVGRLRQRVTEPDSAIEGAVVEGVEATVEGKNPVWGAVKGAWHGLSVPWRVAIVVIAVLVLLLAPVLAILLLLALLIFAIVRAVRSRSTSPATA</sequence>
<protein>
    <submittedName>
        <fullName evidence="2">Uncharacterized protein</fullName>
    </submittedName>
</protein>
<accession>A0A2A9EGK3</accession>
<dbReference type="RefSeq" id="WP_098482394.1">
    <property type="nucleotide sequence ID" value="NZ_PDJI01000004.1"/>
</dbReference>
<dbReference type="EMBL" id="PDJI01000004">
    <property type="protein sequence ID" value="PFG38054.1"/>
    <property type="molecule type" value="Genomic_DNA"/>
</dbReference>
<keyword evidence="1" id="KW-1133">Transmembrane helix</keyword>
<proteinExistence type="predicted"/>
<organism evidence="2 3">
    <name type="scientific">Georgenia soli</name>
    <dbReference type="NCBI Taxonomy" id="638953"/>
    <lineage>
        <taxon>Bacteria</taxon>
        <taxon>Bacillati</taxon>
        <taxon>Actinomycetota</taxon>
        <taxon>Actinomycetes</taxon>
        <taxon>Micrococcales</taxon>
        <taxon>Bogoriellaceae</taxon>
        <taxon>Georgenia</taxon>
    </lineage>
</organism>
<gene>
    <name evidence="2" type="ORF">ATJ97_0524</name>
</gene>
<dbReference type="Proteomes" id="UP000222106">
    <property type="component" value="Unassembled WGS sequence"/>
</dbReference>